<protein>
    <recommendedName>
        <fullName evidence="3">DNA binding domain-containing protein, excisionase family</fullName>
    </recommendedName>
</protein>
<evidence type="ECO:0000313" key="1">
    <source>
        <dbReference type="EMBL" id="SNT56671.1"/>
    </source>
</evidence>
<dbReference type="EMBL" id="FZOR01000045">
    <property type="protein sequence ID" value="SNT56671.1"/>
    <property type="molecule type" value="Genomic_DNA"/>
</dbReference>
<sequence length="67" mass="7337">MTEPLAYRAERVPEVFPIGRTTLFALLRSGEIESFTEGRARFVPHQALVSYMQRKIAEQNGGGGGAA</sequence>
<reference evidence="1 2" key="1">
    <citation type="submission" date="2017-06" db="EMBL/GenBank/DDBJ databases">
        <authorList>
            <person name="Kim H.J."/>
            <person name="Triplett B.A."/>
        </authorList>
    </citation>
    <scope>NUCLEOTIDE SEQUENCE [LARGE SCALE GENOMIC DNA]</scope>
    <source>
        <strain evidence="1 2">DSM 44715</strain>
    </source>
</reference>
<dbReference type="Proteomes" id="UP000198318">
    <property type="component" value="Unassembled WGS sequence"/>
</dbReference>
<keyword evidence="2" id="KW-1185">Reference proteome</keyword>
<evidence type="ECO:0000313" key="2">
    <source>
        <dbReference type="Proteomes" id="UP000198318"/>
    </source>
</evidence>
<gene>
    <name evidence="1" type="ORF">SAMN05443665_104569</name>
</gene>
<organism evidence="1 2">
    <name type="scientific">Actinomadura meyerae</name>
    <dbReference type="NCBI Taxonomy" id="240840"/>
    <lineage>
        <taxon>Bacteria</taxon>
        <taxon>Bacillati</taxon>
        <taxon>Actinomycetota</taxon>
        <taxon>Actinomycetes</taxon>
        <taxon>Streptosporangiales</taxon>
        <taxon>Thermomonosporaceae</taxon>
        <taxon>Actinomadura</taxon>
    </lineage>
</organism>
<proteinExistence type="predicted"/>
<evidence type="ECO:0008006" key="3">
    <source>
        <dbReference type="Google" id="ProtNLM"/>
    </source>
</evidence>
<accession>A0A239NP30</accession>
<name>A0A239NP30_9ACTN</name>
<dbReference type="AlphaFoldDB" id="A0A239NP30"/>
<dbReference type="RefSeq" id="WP_089330109.1">
    <property type="nucleotide sequence ID" value="NZ_FZOR01000045.1"/>
</dbReference>